<feature type="binding site" evidence="9">
    <location>
        <position position="170"/>
    </location>
    <ligand>
        <name>substrate</name>
    </ligand>
</feature>
<feature type="binding site" evidence="9">
    <location>
        <position position="123"/>
    </location>
    <ligand>
        <name>substrate</name>
    </ligand>
</feature>
<feature type="binding site" evidence="9">
    <location>
        <begin position="118"/>
        <end position="120"/>
    </location>
    <ligand>
        <name>substrate</name>
    </ligand>
</feature>
<accession>B0VFU7</accession>
<dbReference type="GO" id="GO:0097367">
    <property type="term" value="F:carbohydrate derivative binding"/>
    <property type="evidence" value="ECO:0007669"/>
    <property type="project" value="InterPro"/>
</dbReference>
<dbReference type="EMBL" id="CU466930">
    <property type="protein sequence ID" value="CAO81538.1"/>
    <property type="molecule type" value="Genomic_DNA"/>
</dbReference>
<name>B0VFU7_CLOAI</name>
<comment type="cofactor">
    <cofactor evidence="9">
        <name>Zn(2+)</name>
        <dbReference type="ChEBI" id="CHEBI:29105"/>
    </cofactor>
    <text evidence="9">Binds 1 zinc ion per subunit.</text>
</comment>
<dbReference type="GO" id="GO:2001061">
    <property type="term" value="P:D-glycero-D-manno-heptose 7-phosphate biosynthetic process"/>
    <property type="evidence" value="ECO:0007669"/>
    <property type="project" value="UniProtKB-UniPathway"/>
</dbReference>
<keyword evidence="12" id="KW-1185">Reference proteome</keyword>
<dbReference type="PROSITE" id="PS51464">
    <property type="entry name" value="SIS"/>
    <property type="match status" value="1"/>
</dbReference>
<dbReference type="STRING" id="459349.CLOAM1702"/>
<dbReference type="Pfam" id="PF13580">
    <property type="entry name" value="SIS_2"/>
    <property type="match status" value="1"/>
</dbReference>
<evidence type="ECO:0000256" key="4">
    <source>
        <dbReference type="ARBA" id="ARBA00022490"/>
    </source>
</evidence>
<feature type="binding site" evidence="9">
    <location>
        <begin position="51"/>
        <end position="53"/>
    </location>
    <ligand>
        <name>substrate</name>
    </ligand>
</feature>
<feature type="binding site" evidence="9">
    <location>
        <position position="64"/>
    </location>
    <ligand>
        <name>substrate</name>
    </ligand>
</feature>
<feature type="domain" description="SIS" evidence="10">
    <location>
        <begin position="36"/>
        <end position="194"/>
    </location>
</feature>
<dbReference type="EC" id="5.3.1.28" evidence="9"/>
<evidence type="ECO:0000256" key="2">
    <source>
        <dbReference type="ARBA" id="ARBA00004496"/>
    </source>
</evidence>
<dbReference type="HOGENOM" id="CLU_080999_4_0_0"/>
<comment type="similarity">
    <text evidence="3 9">Belongs to the SIS family. GmhA subfamily.</text>
</comment>
<evidence type="ECO:0000256" key="5">
    <source>
        <dbReference type="ARBA" id="ARBA00022723"/>
    </source>
</evidence>
<keyword evidence="4 9" id="KW-0963">Cytoplasm</keyword>
<reference evidence="11 12" key="1">
    <citation type="journal article" date="2008" name="J. Bacteriol.">
        <title>'Candidatus Cloacamonas acidaminovorans': genome sequence reconstruction provides a first glimpse of a new bacterial division.</title>
        <authorList>
            <person name="Pelletier E."/>
            <person name="Kreimeyer A."/>
            <person name="Bocs S."/>
            <person name="Rouy Z."/>
            <person name="Gyapay G."/>
            <person name="Chouari R."/>
            <person name="Riviere D."/>
            <person name="Ganesan A."/>
            <person name="Daegelen P."/>
            <person name="Sghir A."/>
            <person name="Cohen G.N."/>
            <person name="Medigue C."/>
            <person name="Weissenbach J."/>
            <person name="Le Paslier D."/>
        </authorList>
    </citation>
    <scope>NUCLEOTIDE SEQUENCE [LARGE SCALE GENOMIC DNA]</scope>
    <source>
        <strain evidence="12">Evry</strain>
    </source>
</reference>
<feature type="binding site" evidence="9">
    <location>
        <position position="64"/>
    </location>
    <ligand>
        <name>Zn(2+)</name>
        <dbReference type="ChEBI" id="CHEBI:29105"/>
    </ligand>
</feature>
<comment type="pathway">
    <text evidence="9">Carbohydrate biosynthesis; D-glycero-D-manno-heptose 7-phosphate biosynthesis; D-glycero-alpha-D-manno-heptose 7-phosphate and D-glycero-beta-D-manno-heptose 7-phosphate from sedoheptulose 7-phosphate: step 1/1.</text>
</comment>
<gene>
    <name evidence="9 11" type="primary">gmhA</name>
    <name evidence="11" type="ordered locus">CLOAM1702</name>
</gene>
<dbReference type="UniPathway" id="UPA00041">
    <property type="reaction ID" value="UER00436"/>
</dbReference>
<evidence type="ECO:0000256" key="3">
    <source>
        <dbReference type="ARBA" id="ARBA00009894"/>
    </source>
</evidence>
<evidence type="ECO:0000256" key="8">
    <source>
        <dbReference type="ARBA" id="ARBA00023277"/>
    </source>
</evidence>
<evidence type="ECO:0000256" key="9">
    <source>
        <dbReference type="HAMAP-Rule" id="MF_00067"/>
    </source>
</evidence>
<dbReference type="CDD" id="cd05006">
    <property type="entry name" value="SIS_GmhA"/>
    <property type="match status" value="1"/>
</dbReference>
<keyword evidence="7 9" id="KW-0413">Isomerase</keyword>
<dbReference type="InterPro" id="IPR050099">
    <property type="entry name" value="SIS_GmhA/DiaA_subfam"/>
</dbReference>
<feature type="binding site" evidence="9">
    <location>
        <position position="170"/>
    </location>
    <ligand>
        <name>Zn(2+)</name>
        <dbReference type="ChEBI" id="CHEBI:29105"/>
    </ligand>
</feature>
<dbReference type="RefSeq" id="WP_015425396.1">
    <property type="nucleotide sequence ID" value="NC_020449.1"/>
</dbReference>
<dbReference type="InterPro" id="IPR035461">
    <property type="entry name" value="GmhA/DiaA"/>
</dbReference>
<dbReference type="GO" id="GO:0005975">
    <property type="term" value="P:carbohydrate metabolic process"/>
    <property type="evidence" value="ECO:0007669"/>
    <property type="project" value="UniProtKB-UniRule"/>
</dbReference>
<evidence type="ECO:0000256" key="6">
    <source>
        <dbReference type="ARBA" id="ARBA00022833"/>
    </source>
</evidence>
<dbReference type="SUPFAM" id="SSF53697">
    <property type="entry name" value="SIS domain"/>
    <property type="match status" value="1"/>
</dbReference>
<dbReference type="OrthoDB" id="9810929at2"/>
<feature type="binding site" evidence="9">
    <location>
        <begin position="92"/>
        <end position="93"/>
    </location>
    <ligand>
        <name>substrate</name>
    </ligand>
</feature>
<evidence type="ECO:0000256" key="7">
    <source>
        <dbReference type="ARBA" id="ARBA00023235"/>
    </source>
</evidence>
<dbReference type="GO" id="GO:0008968">
    <property type="term" value="F:D-sedoheptulose 7-phosphate isomerase activity"/>
    <property type="evidence" value="ECO:0007669"/>
    <property type="project" value="UniProtKB-UniRule"/>
</dbReference>
<sequence>MNSIIIETFQETQELISQVLNRENILPQIEAMAKQMADVLLNKGKLIACGNGGSMCDAIHFAEELSGRFNKDRQALPAIALSDPGYLSCVANDYGWDNVFARGVDAFALKGDLILGISTSGNSTNIIKALIAAKKKECFTASLLGKEGGKLKGFCDYEIIVPSNNTARIQEIHGIIIHLLIELIEKELFTSQEENPQAPLFC</sequence>
<keyword evidence="8 9" id="KW-0119">Carbohydrate metabolism</keyword>
<protein>
    <recommendedName>
        <fullName evidence="9">Phosphoheptose isomerase</fullName>
        <ecNumber evidence="9">5.3.1.28</ecNumber>
    </recommendedName>
    <alternativeName>
        <fullName evidence="9">Sedoheptulose 7-phosphate isomerase</fullName>
    </alternativeName>
</protein>
<dbReference type="KEGG" id="caci:CLOAM1702"/>
<comment type="subcellular location">
    <subcellularLocation>
        <location evidence="2 9">Cytoplasm</location>
    </subcellularLocation>
</comment>
<feature type="binding site" evidence="9">
    <location>
        <position position="60"/>
    </location>
    <ligand>
        <name>Zn(2+)</name>
        <dbReference type="ChEBI" id="CHEBI:29105"/>
    </ligand>
</feature>
<dbReference type="Proteomes" id="UP000002019">
    <property type="component" value="Chromosome"/>
</dbReference>
<proteinExistence type="inferred from homology"/>
<evidence type="ECO:0000256" key="1">
    <source>
        <dbReference type="ARBA" id="ARBA00000348"/>
    </source>
</evidence>
<evidence type="ECO:0000313" key="12">
    <source>
        <dbReference type="Proteomes" id="UP000002019"/>
    </source>
</evidence>
<dbReference type="Gene3D" id="3.40.50.10490">
    <property type="entry name" value="Glucose-6-phosphate isomerase like protein, domain 1"/>
    <property type="match status" value="1"/>
</dbReference>
<organism evidence="11 12">
    <name type="scientific">Cloacimonas acidaminovorans (strain Evry)</name>
    <dbReference type="NCBI Taxonomy" id="459349"/>
    <lineage>
        <taxon>Bacteria</taxon>
        <taxon>Pseudomonadati</taxon>
        <taxon>Candidatus Cloacimonadota</taxon>
        <taxon>Candidatus Cloacimonadia</taxon>
        <taxon>Candidatus Cloacimonadales</taxon>
        <taxon>Candidatus Cloacimonadaceae</taxon>
        <taxon>Candidatus Cloacimonas</taxon>
    </lineage>
</organism>
<dbReference type="PANTHER" id="PTHR30390">
    <property type="entry name" value="SEDOHEPTULOSE 7-PHOSPHATE ISOMERASE / DNAA INITIATOR-ASSOCIATING FACTOR FOR REPLICATION INITIATION"/>
    <property type="match status" value="1"/>
</dbReference>
<keyword evidence="5 9" id="KW-0479">Metal-binding</keyword>
<dbReference type="eggNOG" id="COG0279">
    <property type="taxonomic scope" value="Bacteria"/>
</dbReference>
<dbReference type="AlphaFoldDB" id="B0VFU7"/>
<dbReference type="InterPro" id="IPR046348">
    <property type="entry name" value="SIS_dom_sf"/>
</dbReference>
<comment type="miscellaneous">
    <text evidence="9">The reaction produces a racemic mixture of D-glycero-alpha-D-manno-heptose 7-phosphate and D-glycero-beta-D-manno-heptose 7-phosphate.</text>
</comment>
<feature type="binding site" evidence="9">
    <location>
        <position position="178"/>
    </location>
    <ligand>
        <name>Zn(2+)</name>
        <dbReference type="ChEBI" id="CHEBI:29105"/>
    </ligand>
</feature>
<dbReference type="PANTHER" id="PTHR30390:SF7">
    <property type="entry name" value="PHOSPHOHEPTOSE ISOMERASE"/>
    <property type="match status" value="1"/>
</dbReference>
<dbReference type="HAMAP" id="MF_00067">
    <property type="entry name" value="GmhA"/>
    <property type="match status" value="1"/>
</dbReference>
<keyword evidence="6 9" id="KW-0862">Zinc</keyword>
<evidence type="ECO:0000259" key="10">
    <source>
        <dbReference type="PROSITE" id="PS51464"/>
    </source>
</evidence>
<dbReference type="GO" id="GO:0008270">
    <property type="term" value="F:zinc ion binding"/>
    <property type="evidence" value="ECO:0007669"/>
    <property type="project" value="UniProtKB-UniRule"/>
</dbReference>
<comment type="catalytic activity">
    <reaction evidence="1 9">
        <text>2 D-sedoheptulose 7-phosphate = D-glycero-alpha-D-manno-heptose 7-phosphate + D-glycero-beta-D-manno-heptose 7-phosphate</text>
        <dbReference type="Rhea" id="RHEA:27489"/>
        <dbReference type="ChEBI" id="CHEBI:57483"/>
        <dbReference type="ChEBI" id="CHEBI:60203"/>
        <dbReference type="ChEBI" id="CHEBI:60204"/>
        <dbReference type="EC" id="5.3.1.28"/>
    </reaction>
</comment>
<comment type="function">
    <text evidence="9">Catalyzes the isomerization of sedoheptulose 7-phosphate in D-glycero-D-manno-heptose 7-phosphate.</text>
</comment>
<dbReference type="InterPro" id="IPR001347">
    <property type="entry name" value="SIS_dom"/>
</dbReference>
<dbReference type="GO" id="GO:0005737">
    <property type="term" value="C:cytoplasm"/>
    <property type="evidence" value="ECO:0007669"/>
    <property type="project" value="UniProtKB-SubCell"/>
</dbReference>
<dbReference type="InterPro" id="IPR004515">
    <property type="entry name" value="Phosphoheptose_Isoase"/>
</dbReference>
<evidence type="ECO:0000313" key="11">
    <source>
        <dbReference type="EMBL" id="CAO81538.1"/>
    </source>
</evidence>